<dbReference type="RefSeq" id="WP_369602975.1">
    <property type="nucleotide sequence ID" value="NZ_CP154858.1"/>
</dbReference>
<organism evidence="2">
    <name type="scientific">Thermohahella caldifontis</name>
    <dbReference type="NCBI Taxonomy" id="3142973"/>
    <lineage>
        <taxon>Bacteria</taxon>
        <taxon>Pseudomonadati</taxon>
        <taxon>Pseudomonadota</taxon>
        <taxon>Gammaproteobacteria</taxon>
        <taxon>Oceanospirillales</taxon>
        <taxon>Hahellaceae</taxon>
        <taxon>Thermohahella</taxon>
    </lineage>
</organism>
<dbReference type="InterPro" id="IPR009875">
    <property type="entry name" value="PilZ_domain"/>
</dbReference>
<dbReference type="AlphaFoldDB" id="A0AB39V055"/>
<reference evidence="2" key="1">
    <citation type="submission" date="2024-05" db="EMBL/GenBank/DDBJ databases">
        <title>Genome sequencing of novel strain.</title>
        <authorList>
            <person name="Ganbat D."/>
            <person name="Ganbat S."/>
            <person name="Lee S.-J."/>
        </authorList>
    </citation>
    <scope>NUCLEOTIDE SEQUENCE</scope>
    <source>
        <strain evidence="2">SMD15-11</strain>
    </source>
</reference>
<gene>
    <name evidence="2" type="ORF">AAIA72_05820</name>
</gene>
<sequence>MDRRIKERHQARHLQVTARVITWFGVRKAPVEVECVDFNRYGMAIETPHAFRRGDRIEFSFRGRYISEQGILGTVVSRAPSRNGNRYGILFAYCQSPRYYTRETDNALARIERLCSELGIASDSAEAG</sequence>
<proteinExistence type="predicted"/>
<evidence type="ECO:0000259" key="1">
    <source>
        <dbReference type="Pfam" id="PF07238"/>
    </source>
</evidence>
<protein>
    <submittedName>
        <fullName evidence="2">PilZ domain-containing protein</fullName>
    </submittedName>
</protein>
<feature type="domain" description="PilZ" evidence="1">
    <location>
        <begin position="30"/>
        <end position="91"/>
    </location>
</feature>
<accession>A0AB39V055</accession>
<dbReference type="Pfam" id="PF07238">
    <property type="entry name" value="PilZ"/>
    <property type="match status" value="1"/>
</dbReference>
<dbReference type="GO" id="GO:0035438">
    <property type="term" value="F:cyclic-di-GMP binding"/>
    <property type="evidence" value="ECO:0007669"/>
    <property type="project" value="InterPro"/>
</dbReference>
<name>A0AB39V055_9GAMM</name>
<evidence type="ECO:0000313" key="2">
    <source>
        <dbReference type="EMBL" id="XDT74004.1"/>
    </source>
</evidence>
<dbReference type="KEGG" id="tcd:AAIA72_05820"/>
<dbReference type="EMBL" id="CP154858">
    <property type="protein sequence ID" value="XDT74004.1"/>
    <property type="molecule type" value="Genomic_DNA"/>
</dbReference>